<evidence type="ECO:0000313" key="2">
    <source>
        <dbReference type="EMBL" id="VDC51153.1"/>
    </source>
</evidence>
<dbReference type="EMBL" id="UXHF01000005">
    <property type="protein sequence ID" value="VDC51153.1"/>
    <property type="molecule type" value="Genomic_DNA"/>
</dbReference>
<organism evidence="2 3">
    <name type="scientific">Brevundimonas mediterranea</name>
    <dbReference type="NCBI Taxonomy" id="74329"/>
    <lineage>
        <taxon>Bacteria</taxon>
        <taxon>Pseudomonadati</taxon>
        <taxon>Pseudomonadota</taxon>
        <taxon>Alphaproteobacteria</taxon>
        <taxon>Caulobacterales</taxon>
        <taxon>Caulobacteraceae</taxon>
        <taxon>Brevundimonas</taxon>
    </lineage>
</organism>
<proteinExistence type="predicted"/>
<reference evidence="2 3" key="1">
    <citation type="submission" date="2018-11" db="EMBL/GenBank/DDBJ databases">
        <authorList>
            <person name="Peiro R."/>
            <person name="Begona"/>
            <person name="Cbmso G."/>
            <person name="Lopez M."/>
            <person name="Gonzalez S."/>
            <person name="Sacristan E."/>
            <person name="Castillo E."/>
        </authorList>
    </citation>
    <scope>NUCLEOTIDE SEQUENCE [LARGE SCALE GENOMIC DNA]</scope>
    <source>
        <strain evidence="2">Brev_genome</strain>
    </source>
</reference>
<evidence type="ECO:0008006" key="4">
    <source>
        <dbReference type="Google" id="ProtNLM"/>
    </source>
</evidence>
<name>A0A7Z9C7T4_9CAUL</name>
<dbReference type="PROSITE" id="PS51257">
    <property type="entry name" value="PROKAR_LIPOPROTEIN"/>
    <property type="match status" value="1"/>
</dbReference>
<dbReference type="AlphaFoldDB" id="A0A7Z9C7T4"/>
<comment type="caution">
    <text evidence="2">The sequence shown here is derived from an EMBL/GenBank/DDBJ whole genome shotgun (WGS) entry which is preliminary data.</text>
</comment>
<evidence type="ECO:0000256" key="1">
    <source>
        <dbReference type="SAM" id="SignalP"/>
    </source>
</evidence>
<sequence length="153" mass="15990">MNAHFRKRTGLTASLLCLATLSASLGGCARAFAPSTDPTSPIAPRVQALVDANRHYPSWENFPAAPADLPQAAQVAARVQALEGQGGALGGEVARIDWTLGDAETLAAETRAQVGAVPVSPDAARTEAEIDAFAQSLRDRAKAPPPIDRRPIE</sequence>
<keyword evidence="3" id="KW-1185">Reference proteome</keyword>
<gene>
    <name evidence="2" type="ORF">BREV_BREV_00416</name>
</gene>
<keyword evidence="1" id="KW-0732">Signal</keyword>
<feature type="chain" id="PRO_5031267108" description="DUF885 domain-containing protein" evidence="1">
    <location>
        <begin position="34"/>
        <end position="153"/>
    </location>
</feature>
<accession>A0A7Z9C7T4</accession>
<dbReference type="Proteomes" id="UP000289220">
    <property type="component" value="Unassembled WGS sequence"/>
</dbReference>
<evidence type="ECO:0000313" key="3">
    <source>
        <dbReference type="Proteomes" id="UP000289220"/>
    </source>
</evidence>
<feature type="signal peptide" evidence="1">
    <location>
        <begin position="1"/>
        <end position="33"/>
    </location>
</feature>
<dbReference type="RefSeq" id="WP_230307515.1">
    <property type="nucleotide sequence ID" value="NZ_UXHF01000005.1"/>
</dbReference>
<protein>
    <recommendedName>
        <fullName evidence="4">DUF885 domain-containing protein</fullName>
    </recommendedName>
</protein>